<name>A0A2R6NPG2_9APHY</name>
<dbReference type="Gene3D" id="1.25.40.1040">
    <property type="match status" value="1"/>
</dbReference>
<dbReference type="PANTHER" id="PTHR22767">
    <property type="entry name" value="N-TERMINAL ACETYLTRANSFERASE-RELATED"/>
    <property type="match status" value="1"/>
</dbReference>
<keyword evidence="6" id="KW-1185">Reference proteome</keyword>
<comment type="caution">
    <text evidence="5">The sequence shown here is derived from an EMBL/GenBank/DDBJ whole genome shotgun (WGS) entry which is preliminary data.</text>
</comment>
<evidence type="ECO:0000313" key="5">
    <source>
        <dbReference type="EMBL" id="PSR74379.1"/>
    </source>
</evidence>
<dbReference type="OrthoDB" id="10263032at2759"/>
<proteinExistence type="predicted"/>
<feature type="region of interest" description="Disordered" evidence="4">
    <location>
        <begin position="593"/>
        <end position="650"/>
    </location>
</feature>
<dbReference type="GO" id="GO:0031415">
    <property type="term" value="C:NatA complex"/>
    <property type="evidence" value="ECO:0007669"/>
    <property type="project" value="TreeGrafter"/>
</dbReference>
<dbReference type="STRING" id="98765.A0A2R6NPG2"/>
<dbReference type="SMART" id="SM00028">
    <property type="entry name" value="TPR"/>
    <property type="match status" value="6"/>
</dbReference>
<feature type="region of interest" description="Disordered" evidence="4">
    <location>
        <begin position="852"/>
        <end position="874"/>
    </location>
</feature>
<feature type="compositionally biased region" description="Basic residues" evidence="4">
    <location>
        <begin position="608"/>
        <end position="617"/>
    </location>
</feature>
<dbReference type="PANTHER" id="PTHR22767:SF2">
    <property type="entry name" value="N(ALPHA)-ACETYLTRANSFERASE 15_16, ISOFORM A"/>
    <property type="match status" value="1"/>
</dbReference>
<dbReference type="AlphaFoldDB" id="A0A2R6NPG2"/>
<evidence type="ECO:0000256" key="1">
    <source>
        <dbReference type="ARBA" id="ARBA00022737"/>
    </source>
</evidence>
<dbReference type="EMBL" id="MLYV02000990">
    <property type="protein sequence ID" value="PSR74379.1"/>
    <property type="molecule type" value="Genomic_DNA"/>
</dbReference>
<dbReference type="Gene3D" id="1.25.40.1010">
    <property type="match status" value="1"/>
</dbReference>
<dbReference type="PROSITE" id="PS50005">
    <property type="entry name" value="TPR"/>
    <property type="match status" value="1"/>
</dbReference>
<organism evidence="5 6">
    <name type="scientific">Hermanssonia centrifuga</name>
    <dbReference type="NCBI Taxonomy" id="98765"/>
    <lineage>
        <taxon>Eukaryota</taxon>
        <taxon>Fungi</taxon>
        <taxon>Dikarya</taxon>
        <taxon>Basidiomycota</taxon>
        <taxon>Agaricomycotina</taxon>
        <taxon>Agaricomycetes</taxon>
        <taxon>Polyporales</taxon>
        <taxon>Meruliaceae</taxon>
        <taxon>Hermanssonia</taxon>
    </lineage>
</organism>
<dbReference type="Proteomes" id="UP000186601">
    <property type="component" value="Unassembled WGS sequence"/>
</dbReference>
<reference evidence="5 6" key="1">
    <citation type="submission" date="2018-02" db="EMBL/GenBank/DDBJ databases">
        <title>Genome sequence of the basidiomycete white-rot fungus Phlebia centrifuga.</title>
        <authorList>
            <person name="Granchi Z."/>
            <person name="Peng M."/>
            <person name="de Vries R.P."/>
            <person name="Hilden K."/>
            <person name="Makela M.R."/>
            <person name="Grigoriev I."/>
            <person name="Riley R."/>
        </authorList>
    </citation>
    <scope>NUCLEOTIDE SEQUENCE [LARGE SCALE GENOMIC DNA]</scope>
    <source>
        <strain evidence="5 6">FBCC195</strain>
    </source>
</reference>
<feature type="repeat" description="TPR" evidence="3">
    <location>
        <begin position="93"/>
        <end position="126"/>
    </location>
</feature>
<dbReference type="InterPro" id="IPR011990">
    <property type="entry name" value="TPR-like_helical_dom_sf"/>
</dbReference>
<evidence type="ECO:0000256" key="4">
    <source>
        <dbReference type="SAM" id="MobiDB-lite"/>
    </source>
</evidence>
<evidence type="ECO:0000256" key="3">
    <source>
        <dbReference type="PROSITE-ProRule" id="PRU00339"/>
    </source>
</evidence>
<keyword evidence="1" id="KW-0677">Repeat</keyword>
<dbReference type="Pfam" id="PF13181">
    <property type="entry name" value="TPR_8"/>
    <property type="match status" value="1"/>
</dbReference>
<dbReference type="PIRSF" id="PIRSF000422">
    <property type="entry name" value="N-terminal-AcTrfase-A_aux_su"/>
    <property type="match status" value="1"/>
</dbReference>
<dbReference type="FunFam" id="1.25.40.1040:FF:000003">
    <property type="entry name" value="N-terminal acetyltransferase A, auxiliary subunit"/>
    <property type="match status" value="1"/>
</dbReference>
<keyword evidence="2 3" id="KW-0802">TPR repeat</keyword>
<protein>
    <submittedName>
        <fullName evidence="5">Uncharacterized protein</fullName>
    </submittedName>
</protein>
<accession>A0A2R6NPG2</accession>
<gene>
    <name evidence="5" type="ORF">PHLCEN_2v9887</name>
</gene>
<evidence type="ECO:0000256" key="2">
    <source>
        <dbReference type="ARBA" id="ARBA00022803"/>
    </source>
</evidence>
<dbReference type="InterPro" id="IPR019734">
    <property type="entry name" value="TPR_rpt"/>
</dbReference>
<feature type="compositionally biased region" description="Basic and acidic residues" evidence="4">
    <location>
        <begin position="634"/>
        <end position="646"/>
    </location>
</feature>
<sequence>MPPAGIPAKRALPSKEASLFKELLNLYETRQLKKGLKTADQILKKFPEHGGIKPLLHSEKTICMKGLVLTHMGRREEGIELVKKGVRLDLTSHICWHVFGLIQKGEKNYEEALKSYTQALRFDKENLNILRDAAHLQTQLRQYDGLVETRHTLLRLRPNLRQNWIGLATAYHLNDNLTEAKKVLEHYEMTLKNIPDYDVEHSEVLLYHVRVLEDLGEFSEALSLLDVNAKNRAIIDRVAIMEFRARLLSKLGSTDDAEHTWQALLEQNADSYDYYKGFFTNRGIDLNHITDENRVQTLQAFREFTTQLPRAATPRRLALSVSTGDEFKELAESYLVAGLKKGIPSLFADIKSLYDDPQKLEVIESIVETHRGELAAPTPTPESAEPPTTYLWTLYFLAQHYSHIGQHTRSLGLLEEALNHTPTLPELHMLQARVLKRLGDPFGAARCMDEARVLDLQDRFLNTKCGKYRLRAGMQEEAQEVLGLFTKKDAQSPGADLEDMQSALFILEDADSYRRSGNLAMALKRYAALQKVYSEMEDDQYDFHGYSMRKSTINIYMNMISWGDRLRSHPGFVHAAIAASEIFVQLHDDPTIATRPSSTANMTDAEKKAKKKAKKAAAQKVEAKKAPAASTNSNEDKGIEPPSTKDEDADGMKLLQCTDPLERAAKFLSPLASLTKDNIKAWIAIYDVAIRRKKYLQAAQALKRARQLDSEYSPLHVRLIHFRKTVSSLPQEPPAPVGPVVTAAAADLVPADLSLETYNSQYLQKHSTSPRAILASAQALHILGAPVEEVESTTFGVLNPEVERDIRSAMEVLAFLKSIKSTRSEEFRTACDAKFELSTVFKSTEEITALRKSAFAPPVDPPEANGDAERETAS</sequence>
<dbReference type="SUPFAM" id="SSF48452">
    <property type="entry name" value="TPR-like"/>
    <property type="match status" value="2"/>
</dbReference>
<dbReference type="Pfam" id="PF12569">
    <property type="entry name" value="NatA_aux_su"/>
    <property type="match status" value="1"/>
</dbReference>
<dbReference type="InterPro" id="IPR021183">
    <property type="entry name" value="NatA_aux_su"/>
</dbReference>
<evidence type="ECO:0000313" key="6">
    <source>
        <dbReference type="Proteomes" id="UP000186601"/>
    </source>
</evidence>